<accession>A0ABV5ZSK7</accession>
<keyword evidence="2" id="KW-1185">Reference proteome</keyword>
<comment type="caution">
    <text evidence="1">The sequence shown here is derived from an EMBL/GenBank/DDBJ whole genome shotgun (WGS) entry which is preliminary data.</text>
</comment>
<organism evidence="1 2">
    <name type="scientific">Allokutzneria oryzae</name>
    <dbReference type="NCBI Taxonomy" id="1378989"/>
    <lineage>
        <taxon>Bacteria</taxon>
        <taxon>Bacillati</taxon>
        <taxon>Actinomycetota</taxon>
        <taxon>Actinomycetes</taxon>
        <taxon>Pseudonocardiales</taxon>
        <taxon>Pseudonocardiaceae</taxon>
        <taxon>Allokutzneria</taxon>
    </lineage>
</organism>
<dbReference type="Proteomes" id="UP001589693">
    <property type="component" value="Unassembled WGS sequence"/>
</dbReference>
<dbReference type="NCBIfam" id="NF038155">
    <property type="entry name" value="lanthi_I_FDLD"/>
    <property type="match status" value="1"/>
</dbReference>
<sequence length="98" mass="10401">MSRRAGQGIDVFEALLRMDHRACTVRSGTGTTKPVPDLSHEERRSAMNPDQSAMDQFDLDVRVTTPRELADGFAAGGISTAGCTSGMICSTPFVAPGN</sequence>
<evidence type="ECO:0000313" key="1">
    <source>
        <dbReference type="EMBL" id="MFB9903864.1"/>
    </source>
</evidence>
<name>A0ABV5ZSK7_9PSEU</name>
<gene>
    <name evidence="1" type="ORF">ACFFQA_07930</name>
</gene>
<evidence type="ECO:0000313" key="2">
    <source>
        <dbReference type="Proteomes" id="UP001589693"/>
    </source>
</evidence>
<protein>
    <submittedName>
        <fullName evidence="1">FDLD family class I lanthipeptide</fullName>
    </submittedName>
</protein>
<reference evidence="1 2" key="1">
    <citation type="submission" date="2024-09" db="EMBL/GenBank/DDBJ databases">
        <authorList>
            <person name="Sun Q."/>
            <person name="Mori K."/>
        </authorList>
    </citation>
    <scope>NUCLEOTIDE SEQUENCE [LARGE SCALE GENOMIC DNA]</scope>
    <source>
        <strain evidence="1 2">TBRC 7907</strain>
    </source>
</reference>
<proteinExistence type="predicted"/>
<dbReference type="EMBL" id="JBHLZU010000006">
    <property type="protein sequence ID" value="MFB9903864.1"/>
    <property type="molecule type" value="Genomic_DNA"/>
</dbReference>
<dbReference type="RefSeq" id="WP_377851021.1">
    <property type="nucleotide sequence ID" value="NZ_JBHLZU010000006.1"/>
</dbReference>